<dbReference type="OrthoDB" id="1440232at2"/>
<keyword evidence="2" id="KW-1185">Reference proteome</keyword>
<evidence type="ECO:0008006" key="3">
    <source>
        <dbReference type="Google" id="ProtNLM"/>
    </source>
</evidence>
<gene>
    <name evidence="1" type="ORF">DDV96_13650</name>
</gene>
<comment type="caution">
    <text evidence="1">The sequence shown here is derived from an EMBL/GenBank/DDBJ whole genome shotgun (WGS) entry which is preliminary data.</text>
</comment>
<proteinExistence type="predicted"/>
<dbReference type="AlphaFoldDB" id="A0A2U0HXF0"/>
<name>A0A2U0HXF0_9FLAO</name>
<evidence type="ECO:0000313" key="1">
    <source>
        <dbReference type="EMBL" id="PVW13420.1"/>
    </source>
</evidence>
<dbReference type="Proteomes" id="UP000245962">
    <property type="component" value="Unassembled WGS sequence"/>
</dbReference>
<organism evidence="1 2">
    <name type="scientific">Marixanthomonas spongiae</name>
    <dbReference type="NCBI Taxonomy" id="2174845"/>
    <lineage>
        <taxon>Bacteria</taxon>
        <taxon>Pseudomonadati</taxon>
        <taxon>Bacteroidota</taxon>
        <taxon>Flavobacteriia</taxon>
        <taxon>Flavobacteriales</taxon>
        <taxon>Flavobacteriaceae</taxon>
        <taxon>Marixanthomonas</taxon>
    </lineage>
</organism>
<protein>
    <recommendedName>
        <fullName evidence="3">HTH psq-type domain-containing protein</fullName>
    </recommendedName>
</protein>
<reference evidence="1 2" key="1">
    <citation type="submission" date="2018-04" db="EMBL/GenBank/DDBJ databases">
        <title>Marixanthomonas spongiae HN-E44 sp. nov., isolated from a marine sponge.</title>
        <authorList>
            <person name="Luo L."/>
            <person name="Zhuang L."/>
        </authorList>
    </citation>
    <scope>NUCLEOTIDE SEQUENCE [LARGE SCALE GENOMIC DNA]</scope>
    <source>
        <strain evidence="1 2">HN-E44</strain>
    </source>
</reference>
<accession>A0A2U0HXF0</accession>
<sequence length="48" mass="5515">MPAWPKRSFTQIINLYLKLSIIDQITNGQTAVSQASKKYNVSKRAIEY</sequence>
<evidence type="ECO:0000313" key="2">
    <source>
        <dbReference type="Proteomes" id="UP000245962"/>
    </source>
</evidence>
<dbReference type="EMBL" id="QEHR01000009">
    <property type="protein sequence ID" value="PVW13420.1"/>
    <property type="molecule type" value="Genomic_DNA"/>
</dbReference>